<evidence type="ECO:0000313" key="4">
    <source>
        <dbReference type="Proteomes" id="UP000663829"/>
    </source>
</evidence>
<feature type="compositionally biased region" description="Low complexity" evidence="1">
    <location>
        <begin position="1"/>
        <end position="12"/>
    </location>
</feature>
<evidence type="ECO:0000313" key="2">
    <source>
        <dbReference type="EMBL" id="CAF1656595.1"/>
    </source>
</evidence>
<dbReference type="Proteomes" id="UP000681722">
    <property type="component" value="Unassembled WGS sequence"/>
</dbReference>
<feature type="compositionally biased region" description="Acidic residues" evidence="1">
    <location>
        <begin position="13"/>
        <end position="26"/>
    </location>
</feature>
<protein>
    <submittedName>
        <fullName evidence="2">Uncharacterized protein</fullName>
    </submittedName>
</protein>
<feature type="non-terminal residue" evidence="2">
    <location>
        <position position="1"/>
    </location>
</feature>
<name>A0A816F8W5_9BILA</name>
<organism evidence="2 4">
    <name type="scientific">Didymodactylos carnosus</name>
    <dbReference type="NCBI Taxonomy" id="1234261"/>
    <lineage>
        <taxon>Eukaryota</taxon>
        <taxon>Metazoa</taxon>
        <taxon>Spiralia</taxon>
        <taxon>Gnathifera</taxon>
        <taxon>Rotifera</taxon>
        <taxon>Eurotatoria</taxon>
        <taxon>Bdelloidea</taxon>
        <taxon>Philodinida</taxon>
        <taxon>Philodinidae</taxon>
        <taxon>Didymodactylos</taxon>
    </lineage>
</organism>
<comment type="caution">
    <text evidence="2">The sequence shown here is derived from an EMBL/GenBank/DDBJ whole genome shotgun (WGS) entry which is preliminary data.</text>
</comment>
<keyword evidence="4" id="KW-1185">Reference proteome</keyword>
<sequence>INTDTDTSNFDTFPEDDSEIPEDDLTGWDKEF</sequence>
<dbReference type="AlphaFoldDB" id="A0A816F8W5"/>
<feature type="region of interest" description="Disordered" evidence="1">
    <location>
        <begin position="1"/>
        <end position="32"/>
    </location>
</feature>
<dbReference type="Proteomes" id="UP000663829">
    <property type="component" value="Unassembled WGS sequence"/>
</dbReference>
<proteinExistence type="predicted"/>
<evidence type="ECO:0000256" key="1">
    <source>
        <dbReference type="SAM" id="MobiDB-lite"/>
    </source>
</evidence>
<dbReference type="EMBL" id="CAJOBC010126192">
    <property type="protein sequence ID" value="CAF4595865.1"/>
    <property type="molecule type" value="Genomic_DNA"/>
</dbReference>
<reference evidence="2" key="1">
    <citation type="submission" date="2021-02" db="EMBL/GenBank/DDBJ databases">
        <authorList>
            <person name="Nowell W R."/>
        </authorList>
    </citation>
    <scope>NUCLEOTIDE SEQUENCE</scope>
</reference>
<accession>A0A816F8W5</accession>
<gene>
    <name evidence="2" type="ORF">GPM918_LOCUS45793</name>
    <name evidence="3" type="ORF">SRO942_LOCUS48680</name>
</gene>
<dbReference type="EMBL" id="CAJNOQ010053849">
    <property type="protein sequence ID" value="CAF1656595.1"/>
    <property type="molecule type" value="Genomic_DNA"/>
</dbReference>
<evidence type="ECO:0000313" key="3">
    <source>
        <dbReference type="EMBL" id="CAF4595865.1"/>
    </source>
</evidence>